<dbReference type="KEGG" id="rhi:NGR_c33590"/>
<dbReference type="STRING" id="394.NGR_c33590"/>
<dbReference type="PANTHER" id="PTHR35562">
    <property type="entry name" value="DNA ENDONUCLEASE SMRA-RELATED"/>
    <property type="match status" value="1"/>
</dbReference>
<name>C3MB80_SINFN</name>
<dbReference type="HOGENOM" id="CLU_055978_2_0_5"/>
<gene>
    <name evidence="3" type="ordered locus">NGR_c33590</name>
</gene>
<dbReference type="Gene3D" id="3.30.1370.110">
    <property type="match status" value="1"/>
</dbReference>
<protein>
    <submittedName>
        <fullName evidence="3">Smr protein/MutS2 domain protein</fullName>
    </submittedName>
</protein>
<dbReference type="SUPFAM" id="SSF160443">
    <property type="entry name" value="SMR domain-like"/>
    <property type="match status" value="1"/>
</dbReference>
<accession>C3MB80</accession>
<evidence type="ECO:0000256" key="1">
    <source>
        <dbReference type="SAM" id="MobiDB-lite"/>
    </source>
</evidence>
<evidence type="ECO:0000313" key="3">
    <source>
        <dbReference type="EMBL" id="ACP27089.1"/>
    </source>
</evidence>
<dbReference type="AlphaFoldDB" id="C3MB80"/>
<evidence type="ECO:0000259" key="2">
    <source>
        <dbReference type="PROSITE" id="PS50828"/>
    </source>
</evidence>
<dbReference type="PANTHER" id="PTHR35562:SF2">
    <property type="entry name" value="DNA ENDONUCLEASE SMRA-RELATED"/>
    <property type="match status" value="1"/>
</dbReference>
<dbReference type="OrthoDB" id="7165597at2"/>
<dbReference type="Proteomes" id="UP000001054">
    <property type="component" value="Chromosome"/>
</dbReference>
<feature type="region of interest" description="Disordered" evidence="1">
    <location>
        <begin position="1"/>
        <end position="82"/>
    </location>
</feature>
<dbReference type="eggNOG" id="COG2840">
    <property type="taxonomic scope" value="Bacteria"/>
</dbReference>
<feature type="compositionally biased region" description="Pro residues" evidence="1">
    <location>
        <begin position="60"/>
        <end position="71"/>
    </location>
</feature>
<feature type="compositionally biased region" description="Basic and acidic residues" evidence="1">
    <location>
        <begin position="19"/>
        <end position="32"/>
    </location>
</feature>
<reference evidence="3 4" key="1">
    <citation type="journal article" date="2009" name="Appl. Environ. Microbiol.">
        <title>Rhizobium sp. strain NGR234 possesses a remarkable number of secretion systems.</title>
        <authorList>
            <person name="Schmeisser C."/>
            <person name="Liesegang H."/>
            <person name="Krysciak D."/>
            <person name="Bakkou N."/>
            <person name="Le Quere A."/>
            <person name="Wollherr A."/>
            <person name="Heinemeyer I."/>
            <person name="Morgenstern B."/>
            <person name="Pommerening-Roeser A."/>
            <person name="Flores M."/>
            <person name="Palacios R."/>
            <person name="Brenner S."/>
            <person name="Gottschalk G."/>
            <person name="Schmitz R.A."/>
            <person name="Broughton W.J."/>
            <person name="Perret X."/>
            <person name="Strittmatter A.W."/>
            <person name="Streit W.R."/>
        </authorList>
    </citation>
    <scope>NUCLEOTIDE SEQUENCE [LARGE SCALE GENOMIC DNA]</scope>
    <source>
        <strain evidence="4">NBRC 101917 / NGR234</strain>
    </source>
</reference>
<dbReference type="PATRIC" id="fig|394.7.peg.6205"/>
<dbReference type="Pfam" id="PF01713">
    <property type="entry name" value="Smr"/>
    <property type="match status" value="1"/>
</dbReference>
<evidence type="ECO:0000313" key="4">
    <source>
        <dbReference type="Proteomes" id="UP000001054"/>
    </source>
</evidence>
<sequence>MTPISTSSCLARLPPDISMAREKKLSPEDRILWGKVARSTKPMPGRLQDLEDLIGEIEQPPVPPSPQPTGPGAPASGKAEQGIALSGKPEHRHHPLERPVKRKISKGRLALEARVDLHGMIQSEAHGFLLQFLLKAHERGLRHVLVITGKGTSFGSDGALKRAVPLWFALPEFRPLISSYEPAARNHGGEGALYVRLARARGRTP</sequence>
<dbReference type="InterPro" id="IPR002625">
    <property type="entry name" value="Smr_dom"/>
</dbReference>
<dbReference type="InterPro" id="IPR036063">
    <property type="entry name" value="Smr_dom_sf"/>
</dbReference>
<feature type="domain" description="Smr" evidence="2">
    <location>
        <begin position="115"/>
        <end position="198"/>
    </location>
</feature>
<keyword evidence="4" id="KW-1185">Reference proteome</keyword>
<dbReference type="PROSITE" id="PS50828">
    <property type="entry name" value="SMR"/>
    <property type="match status" value="1"/>
</dbReference>
<organism evidence="3 4">
    <name type="scientific">Sinorhizobium fredii (strain NBRC 101917 / NGR234)</name>
    <dbReference type="NCBI Taxonomy" id="394"/>
    <lineage>
        <taxon>Bacteria</taxon>
        <taxon>Pseudomonadati</taxon>
        <taxon>Pseudomonadota</taxon>
        <taxon>Alphaproteobacteria</taxon>
        <taxon>Hyphomicrobiales</taxon>
        <taxon>Rhizobiaceae</taxon>
        <taxon>Sinorhizobium/Ensifer group</taxon>
        <taxon>Sinorhizobium</taxon>
    </lineage>
</organism>
<dbReference type="EMBL" id="CP001389">
    <property type="protein sequence ID" value="ACP27089.1"/>
    <property type="molecule type" value="Genomic_DNA"/>
</dbReference>
<dbReference type="SMART" id="SM00463">
    <property type="entry name" value="SMR"/>
    <property type="match status" value="1"/>
</dbReference>
<proteinExistence type="predicted"/>